<evidence type="ECO:0000313" key="4">
    <source>
        <dbReference type="RefSeq" id="XP_028147846.1"/>
    </source>
</evidence>
<keyword evidence="1" id="KW-0812">Transmembrane</keyword>
<keyword evidence="1" id="KW-1133">Transmembrane helix</keyword>
<dbReference type="RefSeq" id="XP_028147846.1">
    <property type="nucleotide sequence ID" value="XM_028292045.1"/>
</dbReference>
<dbReference type="EnsemblMetazoa" id="XM_050659643.1">
    <property type="protein sequence ID" value="XP_050515600.1"/>
    <property type="gene ID" value="LOC126890579"/>
</dbReference>
<evidence type="ECO:0000313" key="2">
    <source>
        <dbReference type="EnsemblMetazoa" id="XP_050515600.1"/>
    </source>
</evidence>
<accession>A0A6P7GE80</accession>
<dbReference type="OrthoDB" id="6743910at2759"/>
<dbReference type="InParanoid" id="A0A6P7GE80"/>
<dbReference type="Proteomes" id="UP001652700">
    <property type="component" value="Unplaced"/>
</dbReference>
<sequence length="123" mass="14784">MKFLVKVMDLIILQFLWIGYVIYRSVCPEKKLYHSIQDDRSLSQDETKNKRHFIHLYTTTSMNGKPVCYMDVYQIYSASDEEHLRSVCSKGVPNKTYYRHKERLTKERSYIPDEWKDYSIMAV</sequence>
<reference evidence="2" key="2">
    <citation type="submission" date="2025-05" db="UniProtKB">
        <authorList>
            <consortium name="EnsemblMetazoa"/>
        </authorList>
    </citation>
    <scope>IDENTIFICATION</scope>
</reference>
<evidence type="ECO:0000313" key="3">
    <source>
        <dbReference type="Proteomes" id="UP001652700"/>
    </source>
</evidence>
<keyword evidence="3" id="KW-1185">Reference proteome</keyword>
<name>A0A6P7GE80_DIAVI</name>
<organism evidence="4">
    <name type="scientific">Diabrotica virgifera virgifera</name>
    <name type="common">western corn rootworm</name>
    <dbReference type="NCBI Taxonomy" id="50390"/>
    <lineage>
        <taxon>Eukaryota</taxon>
        <taxon>Metazoa</taxon>
        <taxon>Ecdysozoa</taxon>
        <taxon>Arthropoda</taxon>
        <taxon>Hexapoda</taxon>
        <taxon>Insecta</taxon>
        <taxon>Pterygota</taxon>
        <taxon>Neoptera</taxon>
        <taxon>Endopterygota</taxon>
        <taxon>Coleoptera</taxon>
        <taxon>Polyphaga</taxon>
        <taxon>Cucujiformia</taxon>
        <taxon>Chrysomeloidea</taxon>
        <taxon>Chrysomelidae</taxon>
        <taxon>Galerucinae</taxon>
        <taxon>Diabroticina</taxon>
        <taxon>Diabroticites</taxon>
        <taxon>Diabrotica</taxon>
    </lineage>
</organism>
<evidence type="ECO:0000256" key="1">
    <source>
        <dbReference type="SAM" id="Phobius"/>
    </source>
</evidence>
<protein>
    <submittedName>
        <fullName evidence="4">Uncharacterized protein LOC114341244</fullName>
    </submittedName>
</protein>
<keyword evidence="1" id="KW-0472">Membrane</keyword>
<reference evidence="4" key="1">
    <citation type="submission" date="2025-04" db="UniProtKB">
        <authorList>
            <consortium name="RefSeq"/>
        </authorList>
    </citation>
    <scope>IDENTIFICATION</scope>
    <source>
        <tissue evidence="4">Whole insect</tissue>
    </source>
</reference>
<gene>
    <name evidence="4" type="primary">LOC114341244</name>
</gene>
<proteinExistence type="predicted"/>
<feature type="transmembrane region" description="Helical" evidence="1">
    <location>
        <begin position="7"/>
        <end position="23"/>
    </location>
</feature>
<dbReference type="AlphaFoldDB" id="A0A6P7GE80"/>